<evidence type="ECO:0000313" key="4">
    <source>
        <dbReference type="Proteomes" id="UP001218218"/>
    </source>
</evidence>
<dbReference type="Proteomes" id="UP001218218">
    <property type="component" value="Unassembled WGS sequence"/>
</dbReference>
<evidence type="ECO:0000256" key="1">
    <source>
        <dbReference type="ARBA" id="ARBA00023002"/>
    </source>
</evidence>
<dbReference type="Gene3D" id="3.20.20.100">
    <property type="entry name" value="NADP-dependent oxidoreductase domain"/>
    <property type="match status" value="1"/>
</dbReference>
<organism evidence="3 4">
    <name type="scientific">Mycena albidolilacea</name>
    <dbReference type="NCBI Taxonomy" id="1033008"/>
    <lineage>
        <taxon>Eukaryota</taxon>
        <taxon>Fungi</taxon>
        <taxon>Dikarya</taxon>
        <taxon>Basidiomycota</taxon>
        <taxon>Agaricomycotina</taxon>
        <taxon>Agaricomycetes</taxon>
        <taxon>Agaricomycetidae</taxon>
        <taxon>Agaricales</taxon>
        <taxon>Marasmiineae</taxon>
        <taxon>Mycenaceae</taxon>
        <taxon>Mycena</taxon>
    </lineage>
</organism>
<dbReference type="SUPFAM" id="SSF51430">
    <property type="entry name" value="NAD(P)-linked oxidoreductase"/>
    <property type="match status" value="1"/>
</dbReference>
<reference evidence="3" key="1">
    <citation type="submission" date="2023-03" db="EMBL/GenBank/DDBJ databases">
        <title>Massive genome expansion in bonnet fungi (Mycena s.s.) driven by repeated elements and novel gene families across ecological guilds.</title>
        <authorList>
            <consortium name="Lawrence Berkeley National Laboratory"/>
            <person name="Harder C.B."/>
            <person name="Miyauchi S."/>
            <person name="Viragh M."/>
            <person name="Kuo A."/>
            <person name="Thoen E."/>
            <person name="Andreopoulos B."/>
            <person name="Lu D."/>
            <person name="Skrede I."/>
            <person name="Drula E."/>
            <person name="Henrissat B."/>
            <person name="Morin E."/>
            <person name="Kohler A."/>
            <person name="Barry K."/>
            <person name="LaButti K."/>
            <person name="Morin E."/>
            <person name="Salamov A."/>
            <person name="Lipzen A."/>
            <person name="Mereny Z."/>
            <person name="Hegedus B."/>
            <person name="Baldrian P."/>
            <person name="Stursova M."/>
            <person name="Weitz H."/>
            <person name="Taylor A."/>
            <person name="Grigoriev I.V."/>
            <person name="Nagy L.G."/>
            <person name="Martin F."/>
            <person name="Kauserud H."/>
        </authorList>
    </citation>
    <scope>NUCLEOTIDE SEQUENCE</scope>
    <source>
        <strain evidence="3">CBHHK002</strain>
    </source>
</reference>
<dbReference type="Pfam" id="PF00248">
    <property type="entry name" value="Aldo_ket_red"/>
    <property type="match status" value="1"/>
</dbReference>
<accession>A0AAD7E6M5</accession>
<gene>
    <name evidence="3" type="ORF">DFH08DRAFT_997748</name>
</gene>
<dbReference type="AlphaFoldDB" id="A0AAD7E6M5"/>
<evidence type="ECO:0000313" key="3">
    <source>
        <dbReference type="EMBL" id="KAJ7300761.1"/>
    </source>
</evidence>
<protein>
    <submittedName>
        <fullName evidence="3">Aldehyde reductase</fullName>
    </submittedName>
</protein>
<name>A0AAD7E6M5_9AGAR</name>
<sequence length="279" mass="30838">MACIYGDLEVWMGKTSASKQFTIDSKVPGGFGPGTSTGEGILQHTKETVEHLQVKSVNVYYIHAPDPSPDLEDQFEGINKMYKAGYFKRFGLSSFKVADVQCVYDIAKAKGYPLPAVYQANYSVVARKVETELMPMLHKLGIVFYIYSPIAEGLLTKTAQQLHEGGESAGCFATGHAMQGLYGSLYNKPSYYKVLDLWEEAAKEAGCTKVELAYCWAAFNSVVDPKYGNTVLFGASKLSQILETLALLKRSSIGEVAKAKINKIWKIVEDKVLLDNYHQ</sequence>
<proteinExistence type="predicted"/>
<dbReference type="EMBL" id="JARIHO010000153">
    <property type="protein sequence ID" value="KAJ7300761.1"/>
    <property type="molecule type" value="Genomic_DNA"/>
</dbReference>
<keyword evidence="1" id="KW-0560">Oxidoreductase</keyword>
<keyword evidence="4" id="KW-1185">Reference proteome</keyword>
<comment type="caution">
    <text evidence="3">The sequence shown here is derived from an EMBL/GenBank/DDBJ whole genome shotgun (WGS) entry which is preliminary data.</text>
</comment>
<dbReference type="InterPro" id="IPR050523">
    <property type="entry name" value="AKR_Detox_Biosynth"/>
</dbReference>
<evidence type="ECO:0000259" key="2">
    <source>
        <dbReference type="Pfam" id="PF00248"/>
    </source>
</evidence>
<dbReference type="InterPro" id="IPR036812">
    <property type="entry name" value="NAD(P)_OxRdtase_dom_sf"/>
</dbReference>
<dbReference type="GO" id="GO:0016491">
    <property type="term" value="F:oxidoreductase activity"/>
    <property type="evidence" value="ECO:0007669"/>
    <property type="project" value="UniProtKB-KW"/>
</dbReference>
<dbReference type="InterPro" id="IPR023210">
    <property type="entry name" value="NADP_OxRdtase_dom"/>
</dbReference>
<dbReference type="PANTHER" id="PTHR43364:SF4">
    <property type="entry name" value="NAD(P)-LINKED OXIDOREDUCTASE SUPERFAMILY PROTEIN"/>
    <property type="match status" value="1"/>
</dbReference>
<dbReference type="PANTHER" id="PTHR43364">
    <property type="entry name" value="NADH-SPECIFIC METHYLGLYOXAL REDUCTASE-RELATED"/>
    <property type="match status" value="1"/>
</dbReference>
<feature type="domain" description="NADP-dependent oxidoreductase" evidence="2">
    <location>
        <begin position="5"/>
        <end position="250"/>
    </location>
</feature>